<dbReference type="InterPro" id="IPR006132">
    <property type="entry name" value="Asp/Orn_carbamoyltranf_P-bd"/>
</dbReference>
<evidence type="ECO:0000256" key="5">
    <source>
        <dbReference type="ARBA" id="ARBA00043884"/>
    </source>
</evidence>
<comment type="function">
    <text evidence="5 7">Catalyzes the condensation of carbamoyl phosphate and aspartate to form carbamoyl aspartate and inorganic phosphate, the committed step in the de novo pyrimidine nucleotide biosynthesis pathway.</text>
</comment>
<dbReference type="PRINTS" id="PR00100">
    <property type="entry name" value="AOTCASE"/>
</dbReference>
<sequence length="290" mass="32953">MNGLLTLTDLTTEKMLDLIDLALEMKKGLKISYPDKKMATLFFENSTRTHYSFISAMHQLDIKVVDVNTACSSIQKGETLYDTVRTLEALGMDGVVIRHPQDQYFKALEKIKIPIFNGGDGKSHHPTQSLLDLMTIYEEFGHFEGLRCYIIGDIAHSRVAHTNIEVMKRLNMEVFISGPKEFDDGCAPFIPFEEALLTSDVVMLLRIQFERHEKKMNLSKEEYHQAFGLTEQNVSKMKDNAIILHPAPVNRGIEIADAVVECAKSRIYRQMENGVWIRMAVLSRGLEGKL</sequence>
<dbReference type="PANTHER" id="PTHR45753">
    <property type="entry name" value="ORNITHINE CARBAMOYLTRANSFERASE, MITOCHONDRIAL"/>
    <property type="match status" value="1"/>
</dbReference>
<feature type="binding site" evidence="7">
    <location>
        <position position="48"/>
    </location>
    <ligand>
        <name>carbamoyl phosphate</name>
        <dbReference type="ChEBI" id="CHEBI:58228"/>
    </ligand>
</feature>
<dbReference type="InterPro" id="IPR002082">
    <property type="entry name" value="Asp_carbamoyltransf"/>
</dbReference>
<evidence type="ECO:0000256" key="3">
    <source>
        <dbReference type="ARBA" id="ARBA00022679"/>
    </source>
</evidence>
<dbReference type="EMBL" id="DVLF01000039">
    <property type="protein sequence ID" value="HIT49619.1"/>
    <property type="molecule type" value="Genomic_DNA"/>
</dbReference>
<dbReference type="PANTHER" id="PTHR45753:SF6">
    <property type="entry name" value="ASPARTATE CARBAMOYLTRANSFERASE"/>
    <property type="match status" value="1"/>
</dbReference>
<gene>
    <name evidence="7" type="primary">pyrB</name>
    <name evidence="10" type="ORF">IAD46_01200</name>
</gene>
<dbReference type="PRINTS" id="PR00101">
    <property type="entry name" value="ATCASE"/>
</dbReference>
<name>A0A9D1GR07_9MOLU</name>
<evidence type="ECO:0000256" key="7">
    <source>
        <dbReference type="HAMAP-Rule" id="MF_00001"/>
    </source>
</evidence>
<dbReference type="PROSITE" id="PS00097">
    <property type="entry name" value="CARBAMOYLTRANSFERASE"/>
    <property type="match status" value="1"/>
</dbReference>
<feature type="binding site" evidence="7">
    <location>
        <position position="248"/>
    </location>
    <ligand>
        <name>carbamoyl phosphate</name>
        <dbReference type="ChEBI" id="CHEBI:58228"/>
    </ligand>
</feature>
<feature type="binding site" evidence="7">
    <location>
        <position position="98"/>
    </location>
    <ligand>
        <name>carbamoyl phosphate</name>
        <dbReference type="ChEBI" id="CHEBI:58228"/>
    </ligand>
</feature>
<comment type="subunit">
    <text evidence="7">Heterododecamer (2C3:3R2) of six catalytic PyrB chains organized as two trimers (C3), and six regulatory PyrI chains organized as three dimers (R2).</text>
</comment>
<comment type="caution">
    <text evidence="10">The sequence shown here is derived from an EMBL/GenBank/DDBJ whole genome shotgun (WGS) entry which is preliminary data.</text>
</comment>
<feature type="binding site" evidence="7">
    <location>
        <position position="76"/>
    </location>
    <ligand>
        <name>L-aspartate</name>
        <dbReference type="ChEBI" id="CHEBI:29991"/>
    </ligand>
</feature>
<dbReference type="Pfam" id="PF02729">
    <property type="entry name" value="OTCace_N"/>
    <property type="match status" value="1"/>
</dbReference>
<feature type="binding site" evidence="7">
    <location>
        <position position="247"/>
    </location>
    <ligand>
        <name>carbamoyl phosphate</name>
        <dbReference type="ChEBI" id="CHEBI:58228"/>
    </ligand>
</feature>
<feature type="binding site" evidence="7">
    <location>
        <position position="49"/>
    </location>
    <ligand>
        <name>carbamoyl phosphate</name>
        <dbReference type="ChEBI" id="CHEBI:58228"/>
    </ligand>
</feature>
<dbReference type="GO" id="GO:0005829">
    <property type="term" value="C:cytosol"/>
    <property type="evidence" value="ECO:0007669"/>
    <property type="project" value="TreeGrafter"/>
</dbReference>
<feature type="domain" description="Aspartate/ornithine carbamoyltransferase Asp/Orn-binding" evidence="8">
    <location>
        <begin position="145"/>
        <end position="283"/>
    </location>
</feature>
<feature type="binding site" evidence="7">
    <location>
        <position position="206"/>
    </location>
    <ligand>
        <name>L-aspartate</name>
        <dbReference type="ChEBI" id="CHEBI:29991"/>
    </ligand>
</feature>
<dbReference type="GO" id="GO:0016597">
    <property type="term" value="F:amino acid binding"/>
    <property type="evidence" value="ECO:0007669"/>
    <property type="project" value="InterPro"/>
</dbReference>
<dbReference type="InterPro" id="IPR006131">
    <property type="entry name" value="Asp_carbamoyltransf_Asp/Orn-bd"/>
</dbReference>
<evidence type="ECO:0000259" key="9">
    <source>
        <dbReference type="Pfam" id="PF02729"/>
    </source>
</evidence>
<reference evidence="10" key="1">
    <citation type="submission" date="2020-10" db="EMBL/GenBank/DDBJ databases">
        <authorList>
            <person name="Gilroy R."/>
        </authorList>
    </citation>
    <scope>NUCLEOTIDE SEQUENCE</scope>
    <source>
        <strain evidence="10">ChiW17-6978</strain>
    </source>
</reference>
<dbReference type="NCBIfam" id="TIGR00670">
    <property type="entry name" value="asp_carb_tr"/>
    <property type="match status" value="1"/>
</dbReference>
<comment type="pathway">
    <text evidence="1 7">Pyrimidine metabolism; UMP biosynthesis via de novo pathway; (S)-dihydroorotate from bicarbonate: step 2/3.</text>
</comment>
<dbReference type="GO" id="GO:0004070">
    <property type="term" value="F:aspartate carbamoyltransferase activity"/>
    <property type="evidence" value="ECO:0007669"/>
    <property type="project" value="UniProtKB-UniRule"/>
</dbReference>
<evidence type="ECO:0000259" key="8">
    <source>
        <dbReference type="Pfam" id="PF00185"/>
    </source>
</evidence>
<dbReference type="NCBIfam" id="NF002032">
    <property type="entry name" value="PRK00856.1"/>
    <property type="match status" value="1"/>
</dbReference>
<dbReference type="GO" id="GO:0044205">
    <property type="term" value="P:'de novo' UMP biosynthetic process"/>
    <property type="evidence" value="ECO:0007669"/>
    <property type="project" value="UniProtKB-UniRule"/>
</dbReference>
<feature type="binding site" evidence="7">
    <location>
        <position position="125"/>
    </location>
    <ligand>
        <name>carbamoyl phosphate</name>
        <dbReference type="ChEBI" id="CHEBI:58228"/>
    </ligand>
</feature>
<dbReference type="InterPro" id="IPR036901">
    <property type="entry name" value="Asp/Orn_carbamoylTrfase_sf"/>
</dbReference>
<dbReference type="GO" id="GO:0006520">
    <property type="term" value="P:amino acid metabolic process"/>
    <property type="evidence" value="ECO:0007669"/>
    <property type="project" value="InterPro"/>
</dbReference>
<proteinExistence type="inferred from homology"/>
<organism evidence="10 11">
    <name type="scientific">Candidatus Pelethenecus faecipullorum</name>
    <dbReference type="NCBI Taxonomy" id="2840900"/>
    <lineage>
        <taxon>Bacteria</taxon>
        <taxon>Bacillati</taxon>
        <taxon>Mycoplasmatota</taxon>
        <taxon>Mollicutes</taxon>
        <taxon>Candidatus Pelethenecus</taxon>
    </lineage>
</organism>
<comment type="catalytic activity">
    <reaction evidence="6 7">
        <text>carbamoyl phosphate + L-aspartate = N-carbamoyl-L-aspartate + phosphate + H(+)</text>
        <dbReference type="Rhea" id="RHEA:20013"/>
        <dbReference type="ChEBI" id="CHEBI:15378"/>
        <dbReference type="ChEBI" id="CHEBI:29991"/>
        <dbReference type="ChEBI" id="CHEBI:32814"/>
        <dbReference type="ChEBI" id="CHEBI:43474"/>
        <dbReference type="ChEBI" id="CHEBI:58228"/>
        <dbReference type="EC" id="2.1.3.2"/>
    </reaction>
</comment>
<evidence type="ECO:0000313" key="11">
    <source>
        <dbReference type="Proteomes" id="UP000886758"/>
    </source>
</evidence>
<feature type="binding site" evidence="7">
    <location>
        <position position="158"/>
    </location>
    <ligand>
        <name>L-aspartate</name>
        <dbReference type="ChEBI" id="CHEBI:29991"/>
    </ligand>
</feature>
<dbReference type="AlphaFoldDB" id="A0A9D1GR07"/>
<feature type="domain" description="Aspartate/ornithine carbamoyltransferase carbamoyl-P binding" evidence="9">
    <location>
        <begin position="4"/>
        <end position="138"/>
    </location>
</feature>
<dbReference type="HAMAP" id="MF_00001">
    <property type="entry name" value="Asp_carb_tr"/>
    <property type="match status" value="1"/>
</dbReference>
<evidence type="ECO:0000256" key="6">
    <source>
        <dbReference type="ARBA" id="ARBA00048859"/>
    </source>
</evidence>
<accession>A0A9D1GR07</accession>
<reference evidence="10" key="2">
    <citation type="journal article" date="2021" name="PeerJ">
        <title>Extensive microbial diversity within the chicken gut microbiome revealed by metagenomics and culture.</title>
        <authorList>
            <person name="Gilroy R."/>
            <person name="Ravi A."/>
            <person name="Getino M."/>
            <person name="Pursley I."/>
            <person name="Horton D.L."/>
            <person name="Alikhan N.F."/>
            <person name="Baker D."/>
            <person name="Gharbi K."/>
            <person name="Hall N."/>
            <person name="Watson M."/>
            <person name="Adriaenssens E.M."/>
            <person name="Foster-Nyarko E."/>
            <person name="Jarju S."/>
            <person name="Secka A."/>
            <person name="Antonio M."/>
            <person name="Oren A."/>
            <person name="Chaudhuri R.R."/>
            <person name="La Ragione R."/>
            <person name="Hildebrand F."/>
            <person name="Pallen M.J."/>
        </authorList>
    </citation>
    <scope>NUCLEOTIDE SEQUENCE</scope>
    <source>
        <strain evidence="10">ChiW17-6978</strain>
    </source>
</reference>
<dbReference type="GO" id="GO:0006207">
    <property type="term" value="P:'de novo' pyrimidine nucleobase biosynthetic process"/>
    <property type="evidence" value="ECO:0007669"/>
    <property type="project" value="InterPro"/>
</dbReference>
<comment type="similarity">
    <text evidence="2 7">Belongs to the aspartate/ornithine carbamoyltransferase superfamily. ATCase family.</text>
</comment>
<evidence type="ECO:0000256" key="1">
    <source>
        <dbReference type="ARBA" id="ARBA00004852"/>
    </source>
</evidence>
<dbReference type="EC" id="2.1.3.2" evidence="7"/>
<evidence type="ECO:0000256" key="2">
    <source>
        <dbReference type="ARBA" id="ARBA00008896"/>
    </source>
</evidence>
<dbReference type="InterPro" id="IPR006130">
    <property type="entry name" value="Asp/Orn_carbamoylTrfase"/>
</dbReference>
<dbReference type="Pfam" id="PF00185">
    <property type="entry name" value="OTCace"/>
    <property type="match status" value="1"/>
</dbReference>
<evidence type="ECO:0000256" key="4">
    <source>
        <dbReference type="ARBA" id="ARBA00022975"/>
    </source>
</evidence>
<evidence type="ECO:0000313" key="10">
    <source>
        <dbReference type="EMBL" id="HIT49619.1"/>
    </source>
</evidence>
<protein>
    <recommendedName>
        <fullName evidence="7">Aspartate carbamoyltransferase</fullName>
        <ecNumber evidence="7">2.1.3.2</ecNumber>
    </recommendedName>
    <alternativeName>
        <fullName evidence="7">Aspartate transcarbamylase</fullName>
        <shortName evidence="7">ATCase</shortName>
    </alternativeName>
</protein>
<feature type="binding site" evidence="7">
    <location>
        <position position="128"/>
    </location>
    <ligand>
        <name>carbamoyl phosphate</name>
        <dbReference type="ChEBI" id="CHEBI:58228"/>
    </ligand>
</feature>
<keyword evidence="3 7" id="KW-0808">Transferase</keyword>
<dbReference type="SUPFAM" id="SSF53671">
    <property type="entry name" value="Aspartate/ornithine carbamoyltransferase"/>
    <property type="match status" value="1"/>
</dbReference>
<dbReference type="Proteomes" id="UP000886758">
    <property type="component" value="Unassembled WGS sequence"/>
</dbReference>
<keyword evidence="4 7" id="KW-0665">Pyrimidine biosynthesis</keyword>
<dbReference type="Gene3D" id="3.40.50.1370">
    <property type="entry name" value="Aspartate/ornithine carbamoyltransferase"/>
    <property type="match status" value="2"/>
</dbReference>